<reference evidence="2" key="1">
    <citation type="submission" date="2021-06" db="EMBL/GenBank/DDBJ databases">
        <authorList>
            <person name="Kallberg Y."/>
            <person name="Tangrot J."/>
            <person name="Rosling A."/>
        </authorList>
    </citation>
    <scope>NUCLEOTIDE SEQUENCE</scope>
    <source>
        <strain evidence="2">MA453B</strain>
    </source>
</reference>
<gene>
    <name evidence="2" type="ORF">DERYTH_LOCUS15628</name>
</gene>
<dbReference type="EMBL" id="CAJVPY010012820">
    <property type="protein sequence ID" value="CAG8736710.1"/>
    <property type="molecule type" value="Genomic_DNA"/>
</dbReference>
<accession>A0A9N9II62</accession>
<dbReference type="AlphaFoldDB" id="A0A9N9II62"/>
<evidence type="ECO:0000313" key="3">
    <source>
        <dbReference type="Proteomes" id="UP000789405"/>
    </source>
</evidence>
<keyword evidence="1" id="KW-1133">Transmembrane helix</keyword>
<evidence type="ECO:0000256" key="1">
    <source>
        <dbReference type="SAM" id="Phobius"/>
    </source>
</evidence>
<comment type="caution">
    <text evidence="2">The sequence shown here is derived from an EMBL/GenBank/DDBJ whole genome shotgun (WGS) entry which is preliminary data.</text>
</comment>
<dbReference type="Proteomes" id="UP000789405">
    <property type="component" value="Unassembled WGS sequence"/>
</dbReference>
<protein>
    <submittedName>
        <fullName evidence="2">10865_t:CDS:1</fullName>
    </submittedName>
</protein>
<keyword evidence="3" id="KW-1185">Reference proteome</keyword>
<feature type="transmembrane region" description="Helical" evidence="1">
    <location>
        <begin position="12"/>
        <end position="31"/>
    </location>
</feature>
<name>A0A9N9II62_9GLOM</name>
<sequence length="273" mass="31469">TINNGGIKSRLYNDGVQMILPPLLLIIPSFISPLQTYSHLFFFILKIYTILMIFASFCSLSTSIYEFRKNNYRIPNENGHNNTLKSIYEKYKIFAVIIASINFLFNFFLLVVVALTYGSASFPFIMLIIIVILQSIGNLHSIRFIKYIKEKFSTSSQDINAIELQDENASMIEKIEATEITKRHQSDKKEQHSTFALGYTIRTLHFATITYFFSNSNAFQWVTGAILFSAQTSLHFASYSYDLKENNCRKSSFLCELDHYFHVKDKKNSSCCC</sequence>
<keyword evidence="1" id="KW-0812">Transmembrane</keyword>
<proteinExistence type="predicted"/>
<feature type="transmembrane region" description="Helical" evidence="1">
    <location>
        <begin position="37"/>
        <end position="60"/>
    </location>
</feature>
<feature type="transmembrane region" description="Helical" evidence="1">
    <location>
        <begin position="121"/>
        <end position="139"/>
    </location>
</feature>
<keyword evidence="1" id="KW-0472">Membrane</keyword>
<feature type="non-terminal residue" evidence="2">
    <location>
        <position position="1"/>
    </location>
</feature>
<organism evidence="2 3">
    <name type="scientific">Dentiscutata erythropus</name>
    <dbReference type="NCBI Taxonomy" id="1348616"/>
    <lineage>
        <taxon>Eukaryota</taxon>
        <taxon>Fungi</taxon>
        <taxon>Fungi incertae sedis</taxon>
        <taxon>Mucoromycota</taxon>
        <taxon>Glomeromycotina</taxon>
        <taxon>Glomeromycetes</taxon>
        <taxon>Diversisporales</taxon>
        <taxon>Gigasporaceae</taxon>
        <taxon>Dentiscutata</taxon>
    </lineage>
</organism>
<evidence type="ECO:0000313" key="2">
    <source>
        <dbReference type="EMBL" id="CAG8736710.1"/>
    </source>
</evidence>
<feature type="transmembrane region" description="Helical" evidence="1">
    <location>
        <begin position="93"/>
        <end position="115"/>
    </location>
</feature>